<accession>A0ABV0HHF7</accession>
<comment type="caution">
    <text evidence="5">The sequence shown here is derived from an EMBL/GenBank/DDBJ whole genome shotgun (WGS) entry which is preliminary data.</text>
</comment>
<comment type="similarity">
    <text evidence="2">Belongs to the fimbrial protein family.</text>
</comment>
<dbReference type="PANTHER" id="PTHR33420:SF10">
    <property type="entry name" value="FIMBRIAE MAJOR SUBUNIT"/>
    <property type="match status" value="1"/>
</dbReference>
<evidence type="ECO:0000256" key="3">
    <source>
        <dbReference type="ARBA" id="ARBA00023263"/>
    </source>
</evidence>
<comment type="subcellular location">
    <subcellularLocation>
        <location evidence="1">Fimbrium</location>
    </subcellularLocation>
</comment>
<dbReference type="PANTHER" id="PTHR33420">
    <property type="entry name" value="FIMBRIAL SUBUNIT ELFA-RELATED"/>
    <property type="match status" value="1"/>
</dbReference>
<reference evidence="5 6" key="1">
    <citation type="submission" date="2024-01" db="EMBL/GenBank/DDBJ databases">
        <title>Pseudocitrobacter sp. Endophytic strain Cyp-38L.</title>
        <authorList>
            <person name="Amer M.A."/>
            <person name="Hamed S.M."/>
        </authorList>
    </citation>
    <scope>NUCLEOTIDE SEQUENCE [LARGE SCALE GENOMIC DNA]</scope>
    <source>
        <strain evidence="5 6">Cyp38S</strain>
    </source>
</reference>
<dbReference type="InterPro" id="IPR036937">
    <property type="entry name" value="Adhesion_dom_fimbrial_sf"/>
</dbReference>
<dbReference type="InterPro" id="IPR039458">
    <property type="entry name" value="FimA-like"/>
</dbReference>
<dbReference type="SUPFAM" id="SSF49401">
    <property type="entry name" value="Bacterial adhesins"/>
    <property type="match status" value="1"/>
</dbReference>
<feature type="chain" id="PRO_5046238642" evidence="4">
    <location>
        <begin position="21"/>
        <end position="177"/>
    </location>
</feature>
<feature type="signal peptide" evidence="4">
    <location>
        <begin position="1"/>
        <end position="20"/>
    </location>
</feature>
<dbReference type="EMBL" id="JAYMYY010000001">
    <property type="protein sequence ID" value="MEO3989905.1"/>
    <property type="molecule type" value="Genomic_DNA"/>
</dbReference>
<proteinExistence type="inferred from homology"/>
<evidence type="ECO:0000256" key="2">
    <source>
        <dbReference type="ARBA" id="ARBA00006671"/>
    </source>
</evidence>
<keyword evidence="3" id="KW-0281">Fimbrium</keyword>
<gene>
    <name evidence="5" type="ORF">VSR74_08760</name>
</gene>
<evidence type="ECO:0000313" key="5">
    <source>
        <dbReference type="EMBL" id="MEO3989905.1"/>
    </source>
</evidence>
<protein>
    <submittedName>
        <fullName evidence="5">Fimbrial protein</fullName>
    </submittedName>
</protein>
<dbReference type="Pfam" id="PF16970">
    <property type="entry name" value="FimA"/>
    <property type="match status" value="1"/>
</dbReference>
<dbReference type="Gene3D" id="2.60.40.1090">
    <property type="entry name" value="Fimbrial-type adhesion domain"/>
    <property type="match status" value="1"/>
</dbReference>
<sequence>MKKLVIASALSVLFASQAFAASDNTITFKGEVADETCSVTVNGNSSSPLVLLPTVSTSDLAAAADTAGQTTFDIAVTDCPAALDGKTISTRFAGNNVSTNGNLGNIASDAAANVEVQILDTANTVIDLTSEFTADGDLSLASGESEASATYTAQYYATAASTAGEVEGTMQYAVVYE</sequence>
<evidence type="ECO:0000313" key="6">
    <source>
        <dbReference type="Proteomes" id="UP001444146"/>
    </source>
</evidence>
<organism evidence="5 6">
    <name type="scientific">Pseudocitrobacter cyperus</name>
    <dbReference type="NCBI Taxonomy" id="3112843"/>
    <lineage>
        <taxon>Bacteria</taxon>
        <taxon>Pseudomonadati</taxon>
        <taxon>Pseudomonadota</taxon>
        <taxon>Gammaproteobacteria</taxon>
        <taxon>Enterobacterales</taxon>
        <taxon>Enterobacteriaceae</taxon>
        <taxon>Pseudocitrobacter</taxon>
    </lineage>
</organism>
<name>A0ABV0HHF7_9ENTR</name>
<dbReference type="InterPro" id="IPR050263">
    <property type="entry name" value="Bact_Fimbrial_Adh_Pro"/>
</dbReference>
<evidence type="ECO:0000256" key="4">
    <source>
        <dbReference type="SAM" id="SignalP"/>
    </source>
</evidence>
<keyword evidence="4" id="KW-0732">Signal</keyword>
<evidence type="ECO:0000256" key="1">
    <source>
        <dbReference type="ARBA" id="ARBA00004561"/>
    </source>
</evidence>
<keyword evidence="6" id="KW-1185">Reference proteome</keyword>
<dbReference type="InterPro" id="IPR008966">
    <property type="entry name" value="Adhesion_dom_sf"/>
</dbReference>
<dbReference type="Proteomes" id="UP001444146">
    <property type="component" value="Unassembled WGS sequence"/>
</dbReference>